<reference evidence="3 4" key="1">
    <citation type="journal article" date="2017" name="Front. Microbiol.">
        <title>New Insights into the Diversity of the Genus Faecalibacterium.</title>
        <authorList>
            <person name="Benevides L."/>
            <person name="Burman S."/>
            <person name="Martin R."/>
            <person name="Robert V."/>
            <person name="Thomas M."/>
            <person name="Miquel S."/>
            <person name="Chain F."/>
            <person name="Sokol H."/>
            <person name="Bermudez-Humaran L.G."/>
            <person name="Morrison M."/>
            <person name="Langella P."/>
            <person name="Azevedo V.A."/>
            <person name="Chatel J.M."/>
            <person name="Soares S."/>
        </authorList>
    </citation>
    <scope>NUCLEOTIDE SEQUENCE [LARGE SCALE GENOMIC DNA]</scope>
    <source>
        <strain evidence="3 4">CNCM I 4644</strain>
    </source>
</reference>
<keyword evidence="1" id="KW-0472">Membrane</keyword>
<organism evidence="3 4">
    <name type="scientific">Faecalibacterium prausnitzii</name>
    <dbReference type="NCBI Taxonomy" id="853"/>
    <lineage>
        <taxon>Bacteria</taxon>
        <taxon>Bacillati</taxon>
        <taxon>Bacillota</taxon>
        <taxon>Clostridia</taxon>
        <taxon>Eubacteriales</taxon>
        <taxon>Oscillospiraceae</taxon>
        <taxon>Faecalibacterium</taxon>
    </lineage>
</organism>
<feature type="transmembrane region" description="Helical" evidence="1">
    <location>
        <begin position="224"/>
        <end position="245"/>
    </location>
</feature>
<feature type="transmembrane region" description="Helical" evidence="1">
    <location>
        <begin position="127"/>
        <end position="149"/>
    </location>
</feature>
<protein>
    <recommendedName>
        <fullName evidence="2">Acyltransferase 3 domain-containing protein</fullName>
    </recommendedName>
</protein>
<feature type="transmembrane region" description="Helical" evidence="1">
    <location>
        <begin position="67"/>
        <end position="88"/>
    </location>
</feature>
<feature type="transmembrane region" description="Helical" evidence="1">
    <location>
        <begin position="100"/>
        <end position="121"/>
    </location>
</feature>
<evidence type="ECO:0000313" key="3">
    <source>
        <dbReference type="EMBL" id="PDX84939.1"/>
    </source>
</evidence>
<keyword evidence="1" id="KW-0812">Transmembrane</keyword>
<feature type="transmembrane region" description="Helical" evidence="1">
    <location>
        <begin position="191"/>
        <end position="212"/>
    </location>
</feature>
<sequence length="382" mass="43985">MEQKVFADKSRMRDSGVELLKIIAVILIVISHVVLTLITENEYIPYSDYLLDCTHATTNGTVLLLAVMRHFGALGNWIFFVASAWFLLDSTKASGKKMMGMLLDIWVISVLFLGITLLIRGEVSGKLFIFSLFPTLFANNWYLTCYLLFYPIHPYLNRLIAAMTQKEHLKVVSVLAVLYIGFNFIESRFFFPNMLLLWISVYLIVAYIKRYCMELYSSAKVNSILLLCGAAGAVGIVVLTDLLGLKIAALSDQLLRWVSNFNLFLILIAIAAFGLARKNHFKNKRVNHIAKCSMLIYIIHENILLRTYTRPYLWHCIFNRYGYAHLFLWVFLYSAGWLLMALALSLLYEKSIQKLTARVSEKMLKWMGSWYQKYEAAMLKLH</sequence>
<keyword evidence="1" id="KW-1133">Transmembrane helix</keyword>
<comment type="caution">
    <text evidence="3">The sequence shown here is derived from an EMBL/GenBank/DDBJ whole genome shotgun (WGS) entry which is preliminary data.</text>
</comment>
<dbReference type="Pfam" id="PF01757">
    <property type="entry name" value="Acyl_transf_3"/>
    <property type="match status" value="1"/>
</dbReference>
<feature type="transmembrane region" description="Helical" evidence="1">
    <location>
        <begin position="326"/>
        <end position="348"/>
    </location>
</feature>
<dbReference type="EMBL" id="NMTZ01000005">
    <property type="protein sequence ID" value="PDX84939.1"/>
    <property type="molecule type" value="Genomic_DNA"/>
</dbReference>
<feature type="transmembrane region" description="Helical" evidence="1">
    <location>
        <begin position="20"/>
        <end position="39"/>
    </location>
</feature>
<accession>A0A2A7B0R4</accession>
<dbReference type="GO" id="GO:0016747">
    <property type="term" value="F:acyltransferase activity, transferring groups other than amino-acyl groups"/>
    <property type="evidence" value="ECO:0007669"/>
    <property type="project" value="InterPro"/>
</dbReference>
<evidence type="ECO:0000259" key="2">
    <source>
        <dbReference type="Pfam" id="PF01757"/>
    </source>
</evidence>
<evidence type="ECO:0000256" key="1">
    <source>
        <dbReference type="SAM" id="Phobius"/>
    </source>
</evidence>
<evidence type="ECO:0000313" key="4">
    <source>
        <dbReference type="Proteomes" id="UP000220480"/>
    </source>
</evidence>
<feature type="transmembrane region" description="Helical" evidence="1">
    <location>
        <begin position="257"/>
        <end position="276"/>
    </location>
</feature>
<gene>
    <name evidence="3" type="ORF">CGS59_02660</name>
</gene>
<dbReference type="RefSeq" id="WP_097778816.1">
    <property type="nucleotide sequence ID" value="NZ_NMTZ01000005.1"/>
</dbReference>
<name>A0A2A7B0R4_9FIRM</name>
<dbReference type="Proteomes" id="UP000220480">
    <property type="component" value="Unassembled WGS sequence"/>
</dbReference>
<feature type="domain" description="Acyltransferase 3" evidence="2">
    <location>
        <begin position="16"/>
        <end position="343"/>
    </location>
</feature>
<dbReference type="InterPro" id="IPR002656">
    <property type="entry name" value="Acyl_transf_3_dom"/>
</dbReference>
<dbReference type="AlphaFoldDB" id="A0A2A7B0R4"/>
<feature type="transmembrane region" description="Helical" evidence="1">
    <location>
        <begin position="169"/>
        <end position="185"/>
    </location>
</feature>
<proteinExistence type="predicted"/>